<feature type="compositionally biased region" description="Basic residues" evidence="1">
    <location>
        <begin position="1"/>
        <end position="11"/>
    </location>
</feature>
<evidence type="ECO:0000256" key="1">
    <source>
        <dbReference type="SAM" id="MobiDB-lite"/>
    </source>
</evidence>
<dbReference type="EMBL" id="JAEPRE010000139">
    <property type="protein sequence ID" value="KAG2231711.1"/>
    <property type="molecule type" value="Genomic_DNA"/>
</dbReference>
<feature type="region of interest" description="Disordered" evidence="1">
    <location>
        <begin position="65"/>
        <end position="97"/>
    </location>
</feature>
<keyword evidence="3" id="KW-1185">Reference proteome</keyword>
<feature type="region of interest" description="Disordered" evidence="1">
    <location>
        <begin position="323"/>
        <end position="353"/>
    </location>
</feature>
<feature type="region of interest" description="Disordered" evidence="1">
    <location>
        <begin position="119"/>
        <end position="161"/>
    </location>
</feature>
<feature type="compositionally biased region" description="Basic and acidic residues" evidence="1">
    <location>
        <begin position="65"/>
        <end position="84"/>
    </location>
</feature>
<feature type="compositionally biased region" description="Basic and acidic residues" evidence="1">
    <location>
        <begin position="36"/>
        <end position="46"/>
    </location>
</feature>
<protein>
    <submittedName>
        <fullName evidence="2">Uncharacterized protein</fullName>
    </submittedName>
</protein>
<reference evidence="2" key="1">
    <citation type="submission" date="2021-01" db="EMBL/GenBank/DDBJ databases">
        <title>Metabolic potential, ecology and presence of endohyphal bacteria is reflected in genomic diversity of Mucoromycotina.</title>
        <authorList>
            <person name="Muszewska A."/>
            <person name="Okrasinska A."/>
            <person name="Steczkiewicz K."/>
            <person name="Drgas O."/>
            <person name="Orlowska M."/>
            <person name="Perlinska-Lenart U."/>
            <person name="Aleksandrzak-Piekarczyk T."/>
            <person name="Szatraj K."/>
            <person name="Zielenkiewicz U."/>
            <person name="Pilsyk S."/>
            <person name="Malc E."/>
            <person name="Mieczkowski P."/>
            <person name="Kruszewska J.S."/>
            <person name="Biernat P."/>
            <person name="Pawlowska J."/>
        </authorList>
    </citation>
    <scope>NUCLEOTIDE SEQUENCE</scope>
    <source>
        <strain evidence="2">WA0000018081</strain>
    </source>
</reference>
<feature type="compositionally biased region" description="Basic and acidic residues" evidence="1">
    <location>
        <begin position="327"/>
        <end position="339"/>
    </location>
</feature>
<feature type="compositionally biased region" description="Basic and acidic residues" evidence="1">
    <location>
        <begin position="143"/>
        <end position="153"/>
    </location>
</feature>
<accession>A0A8H7VR72</accession>
<name>A0A8H7VR72_9FUNG</name>
<organism evidence="2 3">
    <name type="scientific">Thamnidium elegans</name>
    <dbReference type="NCBI Taxonomy" id="101142"/>
    <lineage>
        <taxon>Eukaryota</taxon>
        <taxon>Fungi</taxon>
        <taxon>Fungi incertae sedis</taxon>
        <taxon>Mucoromycota</taxon>
        <taxon>Mucoromycotina</taxon>
        <taxon>Mucoromycetes</taxon>
        <taxon>Mucorales</taxon>
        <taxon>Mucorineae</taxon>
        <taxon>Mucoraceae</taxon>
        <taxon>Thamnidium</taxon>
    </lineage>
</organism>
<sequence>MSSKNTRKKISSRPSLIPRKISTKVSSPSTAPGPKCNDKGKKKESCHQGVQETFYQLKEKLKSRYQDTTDKKELKKAQEKETVITRDPPSLRLPPPTKEFYDTSFLDFVSDIIHKHQQEEYKINTDSDDLKLEIDNEDDDESRVEKPRREADPTKQVAGSNLPIESPINLLESGNEEQLVEFELDFDSIVIDCLEEEREESNDLKMIDQSDLLNAEDNKGENNTCKGLVELSEFRESFLNNDFSWLCFDSKDEFVRFKDDCEKKGFGALVEESNTNDSMLEMERVLLEGGYMSPIRLDKTKPVYYKSVPKIIETSTNEIEKVTTTNQKKDLGNQNKDDTSSNQTKANNKNEEAITRVTVEENEVNNYEDNSSSINIEKHILRSSTPIKATNVPSNRASDKEVPSEDSFDYYADCRDSVHSYKRKHIRFKEENDESILRRTPPLIKFPPRKRRTF</sequence>
<comment type="caution">
    <text evidence="2">The sequence shown here is derived from an EMBL/GenBank/DDBJ whole genome shotgun (WGS) entry which is preliminary data.</text>
</comment>
<evidence type="ECO:0000313" key="3">
    <source>
        <dbReference type="Proteomes" id="UP000613177"/>
    </source>
</evidence>
<proteinExistence type="predicted"/>
<gene>
    <name evidence="2" type="ORF">INT48_000451</name>
</gene>
<dbReference type="Proteomes" id="UP000613177">
    <property type="component" value="Unassembled WGS sequence"/>
</dbReference>
<evidence type="ECO:0000313" key="2">
    <source>
        <dbReference type="EMBL" id="KAG2231711.1"/>
    </source>
</evidence>
<feature type="region of interest" description="Disordered" evidence="1">
    <location>
        <begin position="1"/>
        <end position="47"/>
    </location>
</feature>
<feature type="compositionally biased region" description="Basic and acidic residues" evidence="1">
    <location>
        <begin position="119"/>
        <end position="134"/>
    </location>
</feature>
<dbReference type="AlphaFoldDB" id="A0A8H7VR72"/>